<keyword evidence="3" id="KW-0479">Metal-binding</keyword>
<dbReference type="PANTHER" id="PTHR45668:SF5">
    <property type="entry name" value="SERINE_THREONINE-PROTEIN PHOSPHATASE 5"/>
    <property type="match status" value="1"/>
</dbReference>
<evidence type="ECO:0000313" key="8">
    <source>
        <dbReference type="EMBL" id="KAF2840292.1"/>
    </source>
</evidence>
<evidence type="ECO:0000313" key="9">
    <source>
        <dbReference type="Proteomes" id="UP000799429"/>
    </source>
</evidence>
<comment type="caution">
    <text evidence="8">The sequence shown here is derived from an EMBL/GenBank/DDBJ whole genome shotgun (WGS) entry which is preliminary data.</text>
</comment>
<proteinExistence type="predicted"/>
<dbReference type="InterPro" id="IPR019734">
    <property type="entry name" value="TPR_rpt"/>
</dbReference>
<dbReference type="OrthoDB" id="445564at2759"/>
<evidence type="ECO:0000256" key="3">
    <source>
        <dbReference type="ARBA" id="ARBA00022723"/>
    </source>
</evidence>
<evidence type="ECO:0000259" key="7">
    <source>
        <dbReference type="Pfam" id="PF08321"/>
    </source>
</evidence>
<dbReference type="EC" id="3.1.3.16" evidence="2"/>
<dbReference type="Pfam" id="PF08321">
    <property type="entry name" value="PPP5"/>
    <property type="match status" value="1"/>
</dbReference>
<dbReference type="PANTHER" id="PTHR45668">
    <property type="entry name" value="SERINE/THREONINE-PROTEIN PHOSPHATASE 5-RELATED"/>
    <property type="match status" value="1"/>
</dbReference>
<sequence>MTAAEEAIALKNKGNEAFKAHDWATAIEYYTKAIAVNDKEPSFYTNRAQANIKLESYGYAAADATKAIELDSNNVKHREALQDWKIVVKKLPGDKAAKLQHDQCSAIVKRDAFLKAIEIEDAPSAAEGLDIDNIAVEEAYDGVRLGKEMTQEFIDDMIQRFKDGKKIHKKYVYQIILAVKDIVYKEATMVETEVKEGTKITVCGDTHGEVPFISRLTFHEKPNTNLFYAFRPILRSSRTLPPEWLPLGYTPLSLQR</sequence>
<dbReference type="Gene3D" id="1.25.40.10">
    <property type="entry name" value="Tetratricopeptide repeat domain"/>
    <property type="match status" value="1"/>
</dbReference>
<feature type="domain" description="PPP" evidence="7">
    <location>
        <begin position="102"/>
        <end position="191"/>
    </location>
</feature>
<dbReference type="GO" id="GO:0004722">
    <property type="term" value="F:protein serine/threonine phosphatase activity"/>
    <property type="evidence" value="ECO:0007669"/>
    <property type="project" value="UniProtKB-EC"/>
</dbReference>
<evidence type="ECO:0000256" key="6">
    <source>
        <dbReference type="PROSITE-ProRule" id="PRU00339"/>
    </source>
</evidence>
<evidence type="ECO:0000256" key="5">
    <source>
        <dbReference type="ARBA" id="ARBA00023211"/>
    </source>
</evidence>
<dbReference type="Proteomes" id="UP000799429">
    <property type="component" value="Unassembled WGS sequence"/>
</dbReference>
<keyword evidence="4" id="KW-0378">Hydrolase</keyword>
<dbReference type="EMBL" id="MU006093">
    <property type="protein sequence ID" value="KAF2840292.1"/>
    <property type="molecule type" value="Genomic_DNA"/>
</dbReference>
<dbReference type="InterPro" id="IPR051134">
    <property type="entry name" value="PPP_phosphatase"/>
</dbReference>
<name>A0A9P4SED6_9PEZI</name>
<dbReference type="SUPFAM" id="SSF48452">
    <property type="entry name" value="TPR-like"/>
    <property type="match status" value="1"/>
</dbReference>
<dbReference type="AlphaFoldDB" id="A0A9P4SED6"/>
<dbReference type="GO" id="GO:0046872">
    <property type="term" value="F:metal ion binding"/>
    <property type="evidence" value="ECO:0007669"/>
    <property type="project" value="UniProtKB-KW"/>
</dbReference>
<dbReference type="PROSITE" id="PS50005">
    <property type="entry name" value="TPR"/>
    <property type="match status" value="1"/>
</dbReference>
<dbReference type="InterPro" id="IPR011990">
    <property type="entry name" value="TPR-like_helical_dom_sf"/>
</dbReference>
<keyword evidence="9" id="KW-1185">Reference proteome</keyword>
<reference evidence="8" key="1">
    <citation type="journal article" date="2020" name="Stud. Mycol.">
        <title>101 Dothideomycetes genomes: a test case for predicting lifestyles and emergence of pathogens.</title>
        <authorList>
            <person name="Haridas S."/>
            <person name="Albert R."/>
            <person name="Binder M."/>
            <person name="Bloem J."/>
            <person name="Labutti K."/>
            <person name="Salamov A."/>
            <person name="Andreopoulos B."/>
            <person name="Baker S."/>
            <person name="Barry K."/>
            <person name="Bills G."/>
            <person name="Bluhm B."/>
            <person name="Cannon C."/>
            <person name="Castanera R."/>
            <person name="Culley D."/>
            <person name="Daum C."/>
            <person name="Ezra D."/>
            <person name="Gonzalez J."/>
            <person name="Henrissat B."/>
            <person name="Kuo A."/>
            <person name="Liang C."/>
            <person name="Lipzen A."/>
            <person name="Lutzoni F."/>
            <person name="Magnuson J."/>
            <person name="Mondo S."/>
            <person name="Nolan M."/>
            <person name="Ohm R."/>
            <person name="Pangilinan J."/>
            <person name="Park H.-J."/>
            <person name="Ramirez L."/>
            <person name="Alfaro M."/>
            <person name="Sun H."/>
            <person name="Tritt A."/>
            <person name="Yoshinaga Y."/>
            <person name="Zwiers L.-H."/>
            <person name="Turgeon B."/>
            <person name="Goodwin S."/>
            <person name="Spatafora J."/>
            <person name="Crous P."/>
            <person name="Grigoriev I."/>
        </authorList>
    </citation>
    <scope>NUCLEOTIDE SEQUENCE</scope>
    <source>
        <strain evidence="8">CBS 101060</strain>
    </source>
</reference>
<evidence type="ECO:0000256" key="2">
    <source>
        <dbReference type="ARBA" id="ARBA00013081"/>
    </source>
</evidence>
<dbReference type="SUPFAM" id="SSF56300">
    <property type="entry name" value="Metallo-dependent phosphatases"/>
    <property type="match status" value="1"/>
</dbReference>
<dbReference type="InterPro" id="IPR013235">
    <property type="entry name" value="PPP_dom"/>
</dbReference>
<evidence type="ECO:0000256" key="4">
    <source>
        <dbReference type="ARBA" id="ARBA00022801"/>
    </source>
</evidence>
<dbReference type="Gene3D" id="3.60.21.10">
    <property type="match status" value="1"/>
</dbReference>
<evidence type="ECO:0000256" key="1">
    <source>
        <dbReference type="ARBA" id="ARBA00001936"/>
    </source>
</evidence>
<keyword evidence="6" id="KW-0802">TPR repeat</keyword>
<protein>
    <recommendedName>
        <fullName evidence="2">protein-serine/threonine phosphatase</fullName>
        <ecNumber evidence="2">3.1.3.16</ecNumber>
    </recommendedName>
</protein>
<comment type="cofactor">
    <cofactor evidence="1">
        <name>Mn(2+)</name>
        <dbReference type="ChEBI" id="CHEBI:29035"/>
    </cofactor>
</comment>
<dbReference type="InterPro" id="IPR029052">
    <property type="entry name" value="Metallo-depent_PP-like"/>
</dbReference>
<keyword evidence="5" id="KW-0464">Manganese</keyword>
<dbReference type="SMART" id="SM00028">
    <property type="entry name" value="TPR"/>
    <property type="match status" value="2"/>
</dbReference>
<feature type="repeat" description="TPR" evidence="6">
    <location>
        <begin position="7"/>
        <end position="40"/>
    </location>
</feature>
<accession>A0A9P4SED6</accession>
<gene>
    <name evidence="8" type="ORF">M501DRAFT_686083</name>
</gene>
<organism evidence="8 9">
    <name type="scientific">Patellaria atrata CBS 101060</name>
    <dbReference type="NCBI Taxonomy" id="1346257"/>
    <lineage>
        <taxon>Eukaryota</taxon>
        <taxon>Fungi</taxon>
        <taxon>Dikarya</taxon>
        <taxon>Ascomycota</taxon>
        <taxon>Pezizomycotina</taxon>
        <taxon>Dothideomycetes</taxon>
        <taxon>Dothideomycetes incertae sedis</taxon>
        <taxon>Patellariales</taxon>
        <taxon>Patellariaceae</taxon>
        <taxon>Patellaria</taxon>
    </lineage>
</organism>